<dbReference type="Proteomes" id="UP000054248">
    <property type="component" value="Unassembled WGS sequence"/>
</dbReference>
<keyword evidence="2" id="KW-1185">Reference proteome</keyword>
<name>A0A0C3Q294_9AGAM</name>
<evidence type="ECO:0000313" key="2">
    <source>
        <dbReference type="Proteomes" id="UP000054248"/>
    </source>
</evidence>
<accession>A0A0C3Q294</accession>
<evidence type="ECO:0000313" key="1">
    <source>
        <dbReference type="EMBL" id="KIO16866.1"/>
    </source>
</evidence>
<reference evidence="2" key="2">
    <citation type="submission" date="2015-01" db="EMBL/GenBank/DDBJ databases">
        <title>Evolutionary Origins and Diversification of the Mycorrhizal Mutualists.</title>
        <authorList>
            <consortium name="DOE Joint Genome Institute"/>
            <consortium name="Mycorrhizal Genomics Consortium"/>
            <person name="Kohler A."/>
            <person name="Kuo A."/>
            <person name="Nagy L.G."/>
            <person name="Floudas D."/>
            <person name="Copeland A."/>
            <person name="Barry K.W."/>
            <person name="Cichocki N."/>
            <person name="Veneault-Fourrey C."/>
            <person name="LaButti K."/>
            <person name="Lindquist E.A."/>
            <person name="Lipzen A."/>
            <person name="Lundell T."/>
            <person name="Morin E."/>
            <person name="Murat C."/>
            <person name="Riley R."/>
            <person name="Ohm R."/>
            <person name="Sun H."/>
            <person name="Tunlid A."/>
            <person name="Henrissat B."/>
            <person name="Grigoriev I.V."/>
            <person name="Hibbett D.S."/>
            <person name="Martin F."/>
        </authorList>
    </citation>
    <scope>NUCLEOTIDE SEQUENCE [LARGE SCALE GENOMIC DNA]</scope>
    <source>
        <strain evidence="2">MUT 4182</strain>
    </source>
</reference>
<protein>
    <submittedName>
        <fullName evidence="1">Uncharacterized protein</fullName>
    </submittedName>
</protein>
<proteinExistence type="predicted"/>
<dbReference type="HOGENOM" id="CLU_2348236_0_0_1"/>
<reference evidence="1 2" key="1">
    <citation type="submission" date="2014-04" db="EMBL/GenBank/DDBJ databases">
        <authorList>
            <consortium name="DOE Joint Genome Institute"/>
            <person name="Kuo A."/>
            <person name="Girlanda M."/>
            <person name="Perotto S."/>
            <person name="Kohler A."/>
            <person name="Nagy L.G."/>
            <person name="Floudas D."/>
            <person name="Copeland A."/>
            <person name="Barry K.W."/>
            <person name="Cichocki N."/>
            <person name="Veneault-Fourrey C."/>
            <person name="LaButti K."/>
            <person name="Lindquist E.A."/>
            <person name="Lipzen A."/>
            <person name="Lundell T."/>
            <person name="Morin E."/>
            <person name="Murat C."/>
            <person name="Sun H."/>
            <person name="Tunlid A."/>
            <person name="Henrissat B."/>
            <person name="Grigoriev I.V."/>
            <person name="Hibbett D.S."/>
            <person name="Martin F."/>
            <person name="Nordberg H.P."/>
            <person name="Cantor M.N."/>
            <person name="Hua S.X."/>
        </authorList>
    </citation>
    <scope>NUCLEOTIDE SEQUENCE [LARGE SCALE GENOMIC DNA]</scope>
    <source>
        <strain evidence="1 2">MUT 4182</strain>
    </source>
</reference>
<sequence length="97" mass="10376">MTDTGEERVSLLSTGTEEGFETRYKELGISYSTMAPAPHPPSGMPLYAWAIIRPSFAPNPLHASSQNSPICVGEPLPPPTRPPNMVSKKAVPANVVC</sequence>
<dbReference type="AlphaFoldDB" id="A0A0C3Q294"/>
<organism evidence="1 2">
    <name type="scientific">Tulasnella calospora MUT 4182</name>
    <dbReference type="NCBI Taxonomy" id="1051891"/>
    <lineage>
        <taxon>Eukaryota</taxon>
        <taxon>Fungi</taxon>
        <taxon>Dikarya</taxon>
        <taxon>Basidiomycota</taxon>
        <taxon>Agaricomycotina</taxon>
        <taxon>Agaricomycetes</taxon>
        <taxon>Cantharellales</taxon>
        <taxon>Tulasnellaceae</taxon>
        <taxon>Tulasnella</taxon>
    </lineage>
</organism>
<gene>
    <name evidence="1" type="ORF">M407DRAFT_246899</name>
</gene>
<dbReference type="EMBL" id="KN823470">
    <property type="protein sequence ID" value="KIO16866.1"/>
    <property type="molecule type" value="Genomic_DNA"/>
</dbReference>